<dbReference type="InterPro" id="IPR003945">
    <property type="entry name" value="NU5C-like"/>
</dbReference>
<dbReference type="PANTHER" id="PTHR42829:SF1">
    <property type="entry name" value="INORGANIC CARBON TRANSPORTER SUBUNIT DABB-RELATED"/>
    <property type="match status" value="1"/>
</dbReference>
<protein>
    <submittedName>
        <fullName evidence="8">Proton-conducting transporter membrane subunit</fullName>
    </submittedName>
</protein>
<feature type="transmembrane region" description="Helical" evidence="6">
    <location>
        <begin position="126"/>
        <end position="143"/>
    </location>
</feature>
<evidence type="ECO:0000313" key="8">
    <source>
        <dbReference type="EMBL" id="MFD2535970.1"/>
    </source>
</evidence>
<feature type="transmembrane region" description="Helical" evidence="6">
    <location>
        <begin position="231"/>
        <end position="251"/>
    </location>
</feature>
<evidence type="ECO:0000256" key="5">
    <source>
        <dbReference type="RuleBase" id="RU000320"/>
    </source>
</evidence>
<feature type="transmembrane region" description="Helical" evidence="6">
    <location>
        <begin position="296"/>
        <end position="319"/>
    </location>
</feature>
<comment type="subcellular location">
    <subcellularLocation>
        <location evidence="1">Endomembrane system</location>
        <topology evidence="1">Multi-pass membrane protein</topology>
    </subcellularLocation>
    <subcellularLocation>
        <location evidence="5">Membrane</location>
        <topology evidence="5">Multi-pass membrane protein</topology>
    </subcellularLocation>
</comment>
<keyword evidence="3 6" id="KW-1133">Transmembrane helix</keyword>
<dbReference type="PRINTS" id="PR01434">
    <property type="entry name" value="NADHDHGNASE5"/>
</dbReference>
<proteinExistence type="predicted"/>
<dbReference type="RefSeq" id="WP_388019498.1">
    <property type="nucleotide sequence ID" value="NZ_JBHUDT010000005.1"/>
</dbReference>
<dbReference type="InterPro" id="IPR001750">
    <property type="entry name" value="ND/Mrp_TM"/>
</dbReference>
<dbReference type="PANTHER" id="PTHR42829">
    <property type="entry name" value="NADH-UBIQUINONE OXIDOREDUCTASE CHAIN 5"/>
    <property type="match status" value="1"/>
</dbReference>
<organism evidence="8 9">
    <name type="scientific">Gelatiniphilus marinus</name>
    <dbReference type="NCBI Taxonomy" id="1759464"/>
    <lineage>
        <taxon>Bacteria</taxon>
        <taxon>Pseudomonadati</taxon>
        <taxon>Bacteroidota</taxon>
        <taxon>Flavobacteriia</taxon>
        <taxon>Flavobacteriales</taxon>
        <taxon>Flavobacteriaceae</taxon>
        <taxon>Gelatiniphilus</taxon>
    </lineage>
</organism>
<feature type="transmembrane region" description="Helical" evidence="6">
    <location>
        <begin position="443"/>
        <end position="462"/>
    </location>
</feature>
<evidence type="ECO:0000256" key="4">
    <source>
        <dbReference type="ARBA" id="ARBA00023136"/>
    </source>
</evidence>
<evidence type="ECO:0000256" key="3">
    <source>
        <dbReference type="ARBA" id="ARBA00022989"/>
    </source>
</evidence>
<keyword evidence="2 5" id="KW-0812">Transmembrane</keyword>
<feature type="transmembrane region" description="Helical" evidence="6">
    <location>
        <begin position="194"/>
        <end position="219"/>
    </location>
</feature>
<dbReference type="Proteomes" id="UP001597441">
    <property type="component" value="Unassembled WGS sequence"/>
</dbReference>
<evidence type="ECO:0000256" key="1">
    <source>
        <dbReference type="ARBA" id="ARBA00004127"/>
    </source>
</evidence>
<feature type="transmembrane region" description="Helical" evidence="6">
    <location>
        <begin position="155"/>
        <end position="174"/>
    </location>
</feature>
<feature type="domain" description="NADH:quinone oxidoreductase/Mrp antiporter transmembrane" evidence="7">
    <location>
        <begin position="116"/>
        <end position="330"/>
    </location>
</feature>
<feature type="transmembrane region" description="Helical" evidence="6">
    <location>
        <begin position="347"/>
        <end position="365"/>
    </location>
</feature>
<dbReference type="Pfam" id="PF00361">
    <property type="entry name" value="Proton_antipo_M"/>
    <property type="match status" value="1"/>
</dbReference>
<comment type="caution">
    <text evidence="8">The sequence shown here is derived from an EMBL/GenBank/DDBJ whole genome shotgun (WGS) entry which is preliminary data.</text>
</comment>
<accession>A0ABW5JV30</accession>
<feature type="transmembrane region" description="Helical" evidence="6">
    <location>
        <begin position="377"/>
        <end position="395"/>
    </location>
</feature>
<sequence>MTSTETASFKNKLGSVAPTPPKKRHWLSGIFIPLAWVLFIANVGYVLFYVPNLPQWQLGGLIAINGLSTIMWLVVTFFSAIIQTYASNYLKGFKYKGKFLLVSFLFALSVMFFVVANNVVLFCASWLIMGYLMTLLIGINTGWEEAKNAARYARNNFIISTVFLSLATGLLVFYTNAWTLTGIREGLPALTKGVATLAALGVLLAALIQSAIFPFHRWLMSAMTSPTPASALMHAGFVNAAGILLTIFAPLLVETQVLTLIFIIGSVTAIFSQFSKLLQVNIKQKLACSTSAQMSFMIMQCGLGFFSAAITHLILHGFYKAYLFLSSGEEIEKSIPKDALPIQIKPIQTLFILVISGLGGVLFAYITGKGLAWDTGLFLTFIVAITVGQITYNVLNHFRFSIVKKIIVLPFALAIGIGVYALTYNGIALLLADMPMANKPIDLTYVHVLVGALFLLAFYVMLSGRYQKIPWLYVKLLNASQPFNKSVISYKHNRS</sequence>
<keyword evidence="4 6" id="KW-0472">Membrane</keyword>
<feature type="transmembrane region" description="Helical" evidence="6">
    <location>
        <begin position="30"/>
        <end position="50"/>
    </location>
</feature>
<feature type="transmembrane region" description="Helical" evidence="6">
    <location>
        <begin position="99"/>
        <end position="120"/>
    </location>
</feature>
<evidence type="ECO:0000313" key="9">
    <source>
        <dbReference type="Proteomes" id="UP001597441"/>
    </source>
</evidence>
<feature type="transmembrane region" description="Helical" evidence="6">
    <location>
        <begin position="257"/>
        <end position="275"/>
    </location>
</feature>
<feature type="transmembrane region" description="Helical" evidence="6">
    <location>
        <begin position="56"/>
        <end position="78"/>
    </location>
</feature>
<reference evidence="9" key="1">
    <citation type="journal article" date="2019" name="Int. J. Syst. Evol. Microbiol.">
        <title>The Global Catalogue of Microorganisms (GCM) 10K type strain sequencing project: providing services to taxonomists for standard genome sequencing and annotation.</title>
        <authorList>
            <consortium name="The Broad Institute Genomics Platform"/>
            <consortium name="The Broad Institute Genome Sequencing Center for Infectious Disease"/>
            <person name="Wu L."/>
            <person name="Ma J."/>
        </authorList>
    </citation>
    <scope>NUCLEOTIDE SEQUENCE [LARGE SCALE GENOMIC DNA]</scope>
    <source>
        <strain evidence="9">KCTC 42903</strain>
    </source>
</reference>
<name>A0ABW5JV30_9FLAO</name>
<evidence type="ECO:0000259" key="7">
    <source>
        <dbReference type="Pfam" id="PF00361"/>
    </source>
</evidence>
<dbReference type="EMBL" id="JBHULK010000005">
    <property type="protein sequence ID" value="MFD2535970.1"/>
    <property type="molecule type" value="Genomic_DNA"/>
</dbReference>
<keyword evidence="9" id="KW-1185">Reference proteome</keyword>
<evidence type="ECO:0000256" key="6">
    <source>
        <dbReference type="SAM" id="Phobius"/>
    </source>
</evidence>
<evidence type="ECO:0000256" key="2">
    <source>
        <dbReference type="ARBA" id="ARBA00022692"/>
    </source>
</evidence>
<feature type="transmembrane region" description="Helical" evidence="6">
    <location>
        <begin position="407"/>
        <end position="431"/>
    </location>
</feature>
<gene>
    <name evidence="8" type="ORF">ACFSQS_12715</name>
</gene>